<keyword evidence="17" id="KW-0479">Metal-binding</keyword>
<evidence type="ECO:0000313" key="33">
    <source>
        <dbReference type="Ensembl" id="ENSACOP00000009870.1"/>
    </source>
</evidence>
<evidence type="ECO:0000256" key="28">
    <source>
        <dbReference type="ARBA" id="ARBA00032487"/>
    </source>
</evidence>
<evidence type="ECO:0000256" key="7">
    <source>
        <dbReference type="ARBA" id="ARBA00009085"/>
    </source>
</evidence>
<comment type="subunit">
    <text evidence="29">Interacts (via CAP-Gly domain) with IKBKG/NEMO (via proline-rich C-terminal region). Interacts with TRAF2 and TRIP. Interacts with PLK1, DVL1, DVL3, MAVS, TBK1, IKKE and RIGI. Interacts (via CAP-Gly domain) with microtubules. Interacts with HDAC6 and BCL3. Interacts with MAP3K7. Identified in a complex with TRAF6 and SQSTM1. Interacts with OPTN and SQSTM1. Interacts with CEP350. Interacts with RNF31; the interaction is indirect and is mediated via SPATA2. Interacts with SPATA2 (via the PUB domain); the interaction is direct and recruits CYLD to the LUBAC complex, thereby regulating TNF-alpha-induced necroptosis.</text>
</comment>
<evidence type="ECO:0000256" key="10">
    <source>
        <dbReference type="ARBA" id="ARBA00022475"/>
    </source>
</evidence>
<dbReference type="InterPro" id="IPR036859">
    <property type="entry name" value="CAP-Gly_dom_sf"/>
</dbReference>
<evidence type="ECO:0000256" key="20">
    <source>
        <dbReference type="ARBA" id="ARBA00022807"/>
    </source>
</evidence>
<keyword evidence="19" id="KW-0378">Hydrolase</keyword>
<dbReference type="GO" id="GO:0016579">
    <property type="term" value="P:protein deubiquitination"/>
    <property type="evidence" value="ECO:0007669"/>
    <property type="project" value="InterPro"/>
</dbReference>
<evidence type="ECO:0000256" key="9">
    <source>
        <dbReference type="ARBA" id="ARBA00018699"/>
    </source>
</evidence>
<dbReference type="GO" id="GO:0048471">
    <property type="term" value="C:perinuclear region of cytoplasm"/>
    <property type="evidence" value="ECO:0007669"/>
    <property type="project" value="UniProtKB-SubCell"/>
</dbReference>
<dbReference type="InterPro" id="IPR038765">
    <property type="entry name" value="Papain-like_cys_pep_sf"/>
</dbReference>
<evidence type="ECO:0000256" key="3">
    <source>
        <dbReference type="ARBA" id="ARBA00004186"/>
    </source>
</evidence>
<dbReference type="PROSITE" id="PS50245">
    <property type="entry name" value="CAP_GLY_2"/>
    <property type="match status" value="1"/>
</dbReference>
<dbReference type="AlphaFoldDB" id="A0A8B9IVV8"/>
<dbReference type="FunFam" id="3.90.70.10:FF:000009">
    <property type="entry name" value="Putative ubiquitin carboxyl-terminal hydrolase CYLD"/>
    <property type="match status" value="1"/>
</dbReference>
<evidence type="ECO:0000256" key="8">
    <source>
        <dbReference type="ARBA" id="ARBA00012759"/>
    </source>
</evidence>
<evidence type="ECO:0000256" key="17">
    <source>
        <dbReference type="ARBA" id="ARBA00022723"/>
    </source>
</evidence>
<accession>A0A8B9IVV8</accession>
<evidence type="ECO:0000256" key="22">
    <source>
        <dbReference type="ARBA" id="ARBA00022843"/>
    </source>
</evidence>
<feature type="domain" description="CAP-Gly" evidence="32">
    <location>
        <begin position="161"/>
        <end position="199"/>
    </location>
</feature>
<dbReference type="Gene3D" id="3.90.70.10">
    <property type="entry name" value="Cysteine proteinases"/>
    <property type="match status" value="1"/>
</dbReference>
<dbReference type="InterPro" id="IPR000938">
    <property type="entry name" value="CAP-Gly_domain"/>
</dbReference>
<dbReference type="GO" id="GO:0005874">
    <property type="term" value="C:microtubule"/>
    <property type="evidence" value="ECO:0007669"/>
    <property type="project" value="UniProtKB-KW"/>
</dbReference>
<dbReference type="SMART" id="SM01052">
    <property type="entry name" value="CAP_GLY"/>
    <property type="match status" value="2"/>
</dbReference>
<dbReference type="GO" id="GO:0045087">
    <property type="term" value="P:innate immune response"/>
    <property type="evidence" value="ECO:0007669"/>
    <property type="project" value="UniProtKB-KW"/>
</dbReference>
<evidence type="ECO:0000256" key="21">
    <source>
        <dbReference type="ARBA" id="ARBA00022833"/>
    </source>
</evidence>
<comment type="catalytic activity">
    <reaction evidence="1">
        <text>Thiol-dependent hydrolysis of ester, thioester, amide, peptide and isopeptide bonds formed by the C-terminal Gly of ubiquitin (a 76-residue protein attached to proteins as an intracellular targeting signal).</text>
        <dbReference type="EC" id="3.4.19.12"/>
    </reaction>
</comment>
<keyword evidence="24" id="KW-0472">Membrane</keyword>
<organism evidence="33 34">
    <name type="scientific">Amazona collaria</name>
    <name type="common">yellow-billed parrot</name>
    <dbReference type="NCBI Taxonomy" id="241587"/>
    <lineage>
        <taxon>Eukaryota</taxon>
        <taxon>Metazoa</taxon>
        <taxon>Chordata</taxon>
        <taxon>Craniata</taxon>
        <taxon>Vertebrata</taxon>
        <taxon>Euteleostomi</taxon>
        <taxon>Archelosauria</taxon>
        <taxon>Archosauria</taxon>
        <taxon>Dinosauria</taxon>
        <taxon>Saurischia</taxon>
        <taxon>Theropoda</taxon>
        <taxon>Coelurosauria</taxon>
        <taxon>Aves</taxon>
        <taxon>Neognathae</taxon>
        <taxon>Neoaves</taxon>
        <taxon>Telluraves</taxon>
        <taxon>Australaves</taxon>
        <taxon>Psittaciformes</taxon>
        <taxon>Psittacidae</taxon>
        <taxon>Amazona</taxon>
    </lineage>
</organism>
<protein>
    <recommendedName>
        <fullName evidence="9">Ubiquitin carboxyl-terminal hydrolase CYLD</fullName>
        <ecNumber evidence="8">3.4.19.12</ecNumber>
    </recommendedName>
    <alternativeName>
        <fullName evidence="26">Deubiquitinating enzyme CYLD</fullName>
    </alternativeName>
    <alternativeName>
        <fullName evidence="27">Ubiquitin thioesterase CYLD</fullName>
    </alternativeName>
    <alternativeName>
        <fullName evidence="28">Ubiquitin-specific-processing protease CYLD</fullName>
    </alternativeName>
</protein>
<reference evidence="33" key="1">
    <citation type="submission" date="2025-08" db="UniProtKB">
        <authorList>
            <consortium name="Ensembl"/>
        </authorList>
    </citation>
    <scope>IDENTIFICATION</scope>
</reference>
<evidence type="ECO:0000313" key="34">
    <source>
        <dbReference type="Proteomes" id="UP000694522"/>
    </source>
</evidence>
<keyword evidence="22" id="KW-0832">Ubl conjugation</keyword>
<evidence type="ECO:0000259" key="32">
    <source>
        <dbReference type="PROSITE" id="PS50245"/>
    </source>
</evidence>
<evidence type="ECO:0000259" key="31">
    <source>
        <dbReference type="PROSITE" id="PS50235"/>
    </source>
</evidence>
<keyword evidence="12" id="KW-0597">Phosphoprotein</keyword>
<evidence type="ECO:0000256" key="25">
    <source>
        <dbReference type="ARBA" id="ARBA00023273"/>
    </source>
</evidence>
<evidence type="ECO:0000256" key="5">
    <source>
        <dbReference type="ARBA" id="ARBA00004413"/>
    </source>
</evidence>
<keyword evidence="14" id="KW-0645">Protease</keyword>
<evidence type="ECO:0000256" key="23">
    <source>
        <dbReference type="ARBA" id="ARBA00022859"/>
    </source>
</evidence>
<feature type="domain" description="USP" evidence="31">
    <location>
        <begin position="390"/>
        <end position="748"/>
    </location>
</feature>
<keyword evidence="20" id="KW-0788">Thiol protease</keyword>
<evidence type="ECO:0000256" key="30">
    <source>
        <dbReference type="SAM" id="MobiDB-lite"/>
    </source>
</evidence>
<name>A0A8B9IVV8_9PSIT</name>
<evidence type="ECO:0000256" key="15">
    <source>
        <dbReference type="ARBA" id="ARBA00022687"/>
    </source>
</evidence>
<dbReference type="InterPro" id="IPR018200">
    <property type="entry name" value="USP_CS"/>
</dbReference>
<evidence type="ECO:0000256" key="2">
    <source>
        <dbReference type="ARBA" id="ARBA00004120"/>
    </source>
</evidence>
<evidence type="ECO:0000256" key="13">
    <source>
        <dbReference type="ARBA" id="ARBA00022588"/>
    </source>
</evidence>
<dbReference type="CDD" id="cd02670">
    <property type="entry name" value="Peptidase_C19N"/>
    <property type="match status" value="1"/>
</dbReference>
<keyword evidence="25" id="KW-0966">Cell projection</keyword>
<keyword evidence="21" id="KW-0862">Zinc</keyword>
<evidence type="ECO:0000256" key="6">
    <source>
        <dbReference type="ARBA" id="ARBA00004556"/>
    </source>
</evidence>
<dbReference type="FunFam" id="2.30.30.190:FF:000006">
    <property type="entry name" value="Putative ubiquitin carboxyl-terminal hydrolase CYLD"/>
    <property type="match status" value="1"/>
</dbReference>
<dbReference type="GO" id="GO:0005819">
    <property type="term" value="C:spindle"/>
    <property type="evidence" value="ECO:0007669"/>
    <property type="project" value="UniProtKB-SubCell"/>
</dbReference>
<dbReference type="GO" id="GO:0046872">
    <property type="term" value="F:metal ion binding"/>
    <property type="evidence" value="ECO:0007669"/>
    <property type="project" value="UniProtKB-KW"/>
</dbReference>
<evidence type="ECO:0000256" key="4">
    <source>
        <dbReference type="ARBA" id="ARBA00004300"/>
    </source>
</evidence>
<evidence type="ECO:0000256" key="18">
    <source>
        <dbReference type="ARBA" id="ARBA00022786"/>
    </source>
</evidence>
<dbReference type="Proteomes" id="UP000694522">
    <property type="component" value="Unplaced"/>
</dbReference>
<evidence type="ECO:0000256" key="26">
    <source>
        <dbReference type="ARBA" id="ARBA00030882"/>
    </source>
</evidence>
<sequence length="754" mass="85941">MNSGLWSQEKGSSSYWEERIFYLLLQECSVLDKQTQKLLKVPKGSIGQFFQDRSSVGHSRNIPCKGKKLQIGLKILEQPHAVLFVDEKDVIEINEKLAELLLAITNCEERYSLFKSKSRLTKGIQIDIGSPVRVQLRSGDEKFPGVVRFRGPLMQERSLTGIYFGVELLEEGRGQGFTDGQYQGKQLFRCDEDCGVFVALDKLELVEDDDNELESDYAAPVEAMQVELPPLEINSRVSLKIGESIEYGTVIFCDVLPGNESLGYVVGVDMDNPIGNWDGRYNGIQLCSFASVESTLLLHINDVIPETVSQDRRPPKLAYTSRGGGDKSLFNHSKPKSTGMCGKRIKYEALKCFLKKKLSAFGGYLSEVVEENTPPKMEKEGLETMIGKKKGIQGHYNSCYLDSTLFCLFSFSSVLDTVLLRPKEKNDVEYYSETQELLRTEIVNPLRIYGYVCATKIMKLRKILEKVEAASGFTSEEKDPEEFLNILFHHILRVEPLLKIRSAGQKVQDCYFYQIFMDKNEKVGVPTIQQLLEWSFINSNLKFAEAPSCLIIQMPRFGKDFKMFNKIFPSLELNITDLLEDTPRQCRICGGLAMYECRECYEDTDISAGKIKQFCKTCNTQVHLHPKRQSHKFNPLSLPKDLPDWDWRHGCIPYQKMELFAVLCIETSHYVAFVKYGRDDSAWLFFDSMADRDGGQNGFNIPQVTPCPEVGEYLKMSLEELHSLDSRKIQGCARRLLCDAYMCMYQSPTMSLYK</sequence>
<keyword evidence="13" id="KW-0399">Innate immunity</keyword>
<keyword evidence="15" id="KW-0879">Wnt signaling pathway</keyword>
<comment type="similarity">
    <text evidence="7">Belongs to the peptidase C19 family.</text>
</comment>
<evidence type="ECO:0000256" key="12">
    <source>
        <dbReference type="ARBA" id="ARBA00022553"/>
    </source>
</evidence>
<dbReference type="GO" id="GO:0016055">
    <property type="term" value="P:Wnt signaling pathway"/>
    <property type="evidence" value="ECO:0007669"/>
    <property type="project" value="UniProtKB-KW"/>
</dbReference>
<keyword evidence="18" id="KW-0833">Ubl conjugation pathway</keyword>
<evidence type="ECO:0000256" key="27">
    <source>
        <dbReference type="ARBA" id="ARBA00031094"/>
    </source>
</evidence>
<dbReference type="Pfam" id="PF00443">
    <property type="entry name" value="UCH"/>
    <property type="match status" value="1"/>
</dbReference>
<proteinExistence type="inferred from homology"/>
<keyword evidence="34" id="KW-1185">Reference proteome</keyword>
<dbReference type="GO" id="GO:0006508">
    <property type="term" value="P:proteolysis"/>
    <property type="evidence" value="ECO:0007669"/>
    <property type="project" value="UniProtKB-KW"/>
</dbReference>
<dbReference type="GO" id="GO:0004843">
    <property type="term" value="F:cysteine-type deubiquitinase activity"/>
    <property type="evidence" value="ECO:0007669"/>
    <property type="project" value="UniProtKB-EC"/>
</dbReference>
<comment type="subcellular location">
    <subcellularLocation>
        <location evidence="5">Cell membrane</location>
        <topology evidence="5">Peripheral membrane protein</topology>
        <orientation evidence="5">Cytoplasmic side</orientation>
    </subcellularLocation>
    <subcellularLocation>
        <location evidence="2">Cytoplasm</location>
        <location evidence="2">Cytoskeleton</location>
        <location evidence="2">Cilium basal body</location>
    </subcellularLocation>
    <subcellularLocation>
        <location evidence="4">Cytoplasm</location>
        <location evidence="4">Cytoskeleton</location>
        <location evidence="4">Microtubule organizing center</location>
        <location evidence="4">Centrosome</location>
    </subcellularLocation>
    <subcellularLocation>
        <location evidence="3">Cytoplasm</location>
        <location evidence="3">Cytoskeleton</location>
        <location evidence="3">Spindle</location>
    </subcellularLocation>
    <subcellularLocation>
        <location evidence="6">Cytoplasm</location>
        <location evidence="6">Perinuclear region</location>
    </subcellularLocation>
</comment>
<keyword evidence="10" id="KW-1003">Cell membrane</keyword>
<dbReference type="SUPFAM" id="SSF74924">
    <property type="entry name" value="Cap-Gly domain"/>
    <property type="match status" value="2"/>
</dbReference>
<dbReference type="PROSITE" id="PS50235">
    <property type="entry name" value="USP_3"/>
    <property type="match status" value="1"/>
</dbReference>
<feature type="region of interest" description="Disordered" evidence="30">
    <location>
        <begin position="311"/>
        <end position="338"/>
    </location>
</feature>
<dbReference type="InterPro" id="IPR001394">
    <property type="entry name" value="Peptidase_C19_UCH"/>
</dbReference>
<dbReference type="InterPro" id="IPR028889">
    <property type="entry name" value="USP"/>
</dbReference>
<dbReference type="SUPFAM" id="SSF54001">
    <property type="entry name" value="Cysteine proteinases"/>
    <property type="match status" value="1"/>
</dbReference>
<dbReference type="PROSITE" id="PS00972">
    <property type="entry name" value="USP_1"/>
    <property type="match status" value="1"/>
</dbReference>
<dbReference type="Gene3D" id="2.30.30.190">
    <property type="entry name" value="CAP Gly-rich-like domain"/>
    <property type="match status" value="2"/>
</dbReference>
<keyword evidence="11" id="KW-0963">Cytoplasm</keyword>
<keyword evidence="23" id="KW-0391">Immunity</keyword>
<evidence type="ECO:0000256" key="29">
    <source>
        <dbReference type="ARBA" id="ARBA00046580"/>
    </source>
</evidence>
<dbReference type="Ensembl" id="ENSACOT00000010205.1">
    <property type="protein sequence ID" value="ENSACOP00000009870.1"/>
    <property type="gene ID" value="ENSACOG00000006814.1"/>
</dbReference>
<evidence type="ECO:0000256" key="19">
    <source>
        <dbReference type="ARBA" id="ARBA00022801"/>
    </source>
</evidence>
<dbReference type="Pfam" id="PF01302">
    <property type="entry name" value="CAP_GLY"/>
    <property type="match status" value="1"/>
</dbReference>
<evidence type="ECO:0000256" key="14">
    <source>
        <dbReference type="ARBA" id="ARBA00022670"/>
    </source>
</evidence>
<dbReference type="GO" id="GO:0005813">
    <property type="term" value="C:centrosome"/>
    <property type="evidence" value="ECO:0007669"/>
    <property type="project" value="UniProtKB-SubCell"/>
</dbReference>
<keyword evidence="16" id="KW-0493">Microtubule</keyword>
<dbReference type="Pfam" id="PF16607">
    <property type="entry name" value="CYLD_phos_site"/>
    <property type="match status" value="1"/>
</dbReference>
<dbReference type="GO" id="GO:0005886">
    <property type="term" value="C:plasma membrane"/>
    <property type="evidence" value="ECO:0007669"/>
    <property type="project" value="UniProtKB-SubCell"/>
</dbReference>
<evidence type="ECO:0000256" key="1">
    <source>
        <dbReference type="ARBA" id="ARBA00000707"/>
    </source>
</evidence>
<evidence type="ECO:0000256" key="16">
    <source>
        <dbReference type="ARBA" id="ARBA00022701"/>
    </source>
</evidence>
<reference evidence="33" key="2">
    <citation type="submission" date="2025-09" db="UniProtKB">
        <authorList>
            <consortium name="Ensembl"/>
        </authorList>
    </citation>
    <scope>IDENTIFICATION</scope>
</reference>
<dbReference type="FunFam" id="2.30.30.190:FF:000004">
    <property type="entry name" value="Putative ubiquitin carboxyl-terminal hydrolase CYLD"/>
    <property type="match status" value="1"/>
</dbReference>
<evidence type="ECO:0000256" key="24">
    <source>
        <dbReference type="ARBA" id="ARBA00023136"/>
    </source>
</evidence>
<dbReference type="EC" id="3.4.19.12" evidence="8"/>
<dbReference type="PANTHER" id="PTHR11830">
    <property type="entry name" value="40S RIBOSOMAL PROTEIN S3A"/>
    <property type="match status" value="1"/>
</dbReference>
<evidence type="ECO:0000256" key="11">
    <source>
        <dbReference type="ARBA" id="ARBA00022490"/>
    </source>
</evidence>